<feature type="chain" id="PRO_5017476341" evidence="1">
    <location>
        <begin position="24"/>
        <end position="141"/>
    </location>
</feature>
<proteinExistence type="predicted"/>
<evidence type="ECO:0000313" key="2">
    <source>
        <dbReference type="EMBL" id="RIB16965.1"/>
    </source>
</evidence>
<comment type="caution">
    <text evidence="2">The sequence shown here is derived from an EMBL/GenBank/DDBJ whole genome shotgun (WGS) entry which is preliminary data.</text>
</comment>
<reference evidence="2 3" key="1">
    <citation type="submission" date="2018-06" db="EMBL/GenBank/DDBJ databases">
        <title>Comparative genomics reveals the genomic features of Rhizophagus irregularis, R. cerebriforme, R. diaphanum and Gigaspora rosea, and their symbiotic lifestyle signature.</title>
        <authorList>
            <person name="Morin E."/>
            <person name="San Clemente H."/>
            <person name="Chen E.C.H."/>
            <person name="De La Providencia I."/>
            <person name="Hainaut M."/>
            <person name="Kuo A."/>
            <person name="Kohler A."/>
            <person name="Murat C."/>
            <person name="Tang N."/>
            <person name="Roy S."/>
            <person name="Loubradou J."/>
            <person name="Henrissat B."/>
            <person name="Grigoriev I.V."/>
            <person name="Corradi N."/>
            <person name="Roux C."/>
            <person name="Martin F.M."/>
        </authorList>
    </citation>
    <scope>NUCLEOTIDE SEQUENCE [LARGE SCALE GENOMIC DNA]</scope>
    <source>
        <strain evidence="2 3">DAOM 194757</strain>
    </source>
</reference>
<dbReference type="Proteomes" id="UP000266673">
    <property type="component" value="Unassembled WGS sequence"/>
</dbReference>
<accession>A0A397V3H7</accession>
<sequence>MIALIFCFIILFLLTKLFEKALDENLRKHLEENKNHGTEDEDVFEIESIHEEILDTLISFVRENNKKLELLSRDICEEAGEVATLVEELAELVKEQQETIAKCLSHQQHEKKNKKNTLKNEFTTIERKESQFNLQKPVSTY</sequence>
<gene>
    <name evidence="2" type="ORF">C2G38_2038141</name>
</gene>
<dbReference type="OrthoDB" id="2465736at2759"/>
<evidence type="ECO:0000313" key="3">
    <source>
        <dbReference type="Proteomes" id="UP000266673"/>
    </source>
</evidence>
<keyword evidence="3" id="KW-1185">Reference proteome</keyword>
<dbReference type="EMBL" id="QKWP01000640">
    <property type="protein sequence ID" value="RIB16965.1"/>
    <property type="molecule type" value="Genomic_DNA"/>
</dbReference>
<evidence type="ECO:0000256" key="1">
    <source>
        <dbReference type="SAM" id="SignalP"/>
    </source>
</evidence>
<protein>
    <submittedName>
        <fullName evidence="2">Uncharacterized protein</fullName>
    </submittedName>
</protein>
<keyword evidence="1" id="KW-0732">Signal</keyword>
<organism evidence="2 3">
    <name type="scientific">Gigaspora rosea</name>
    <dbReference type="NCBI Taxonomy" id="44941"/>
    <lineage>
        <taxon>Eukaryota</taxon>
        <taxon>Fungi</taxon>
        <taxon>Fungi incertae sedis</taxon>
        <taxon>Mucoromycota</taxon>
        <taxon>Glomeromycotina</taxon>
        <taxon>Glomeromycetes</taxon>
        <taxon>Diversisporales</taxon>
        <taxon>Gigasporaceae</taxon>
        <taxon>Gigaspora</taxon>
    </lineage>
</organism>
<name>A0A397V3H7_9GLOM</name>
<dbReference type="AlphaFoldDB" id="A0A397V3H7"/>
<feature type="signal peptide" evidence="1">
    <location>
        <begin position="1"/>
        <end position="23"/>
    </location>
</feature>